<keyword evidence="4" id="KW-1185">Reference proteome</keyword>
<dbReference type="InterPro" id="IPR000073">
    <property type="entry name" value="AB_hydrolase_1"/>
</dbReference>
<gene>
    <name evidence="3" type="ORF">PENNAL_c0005G07953</name>
</gene>
<feature type="chain" id="PRO_5013161760" description="AB hydrolase-1 domain-containing protein" evidence="1">
    <location>
        <begin position="20"/>
        <end position="490"/>
    </location>
</feature>
<feature type="domain" description="AB hydrolase-1" evidence="2">
    <location>
        <begin position="68"/>
        <end position="358"/>
    </location>
</feature>
<dbReference type="OMA" id="GNGHMVF"/>
<dbReference type="EMBL" id="MOOB01000005">
    <property type="protein sequence ID" value="OQE93756.1"/>
    <property type="molecule type" value="Genomic_DNA"/>
</dbReference>
<evidence type="ECO:0000313" key="3">
    <source>
        <dbReference type="EMBL" id="OQE93756.1"/>
    </source>
</evidence>
<protein>
    <recommendedName>
        <fullName evidence="2">AB hydrolase-1 domain-containing protein</fullName>
    </recommendedName>
</protein>
<keyword evidence="1" id="KW-0732">Signal</keyword>
<dbReference type="STRING" id="60175.A0A1V6Z225"/>
<evidence type="ECO:0000259" key="2">
    <source>
        <dbReference type="Pfam" id="PF12697"/>
    </source>
</evidence>
<dbReference type="PANTHER" id="PTHR43194:SF4">
    <property type="entry name" value="AB HYDROLASE-1 DOMAIN-CONTAINING PROTEIN"/>
    <property type="match status" value="1"/>
</dbReference>
<dbReference type="Gene3D" id="3.40.50.1820">
    <property type="entry name" value="alpha/beta hydrolase"/>
    <property type="match status" value="1"/>
</dbReference>
<dbReference type="InterPro" id="IPR050228">
    <property type="entry name" value="Carboxylesterase_BioH"/>
</dbReference>
<dbReference type="CDD" id="cd12809">
    <property type="entry name" value="Esterase_713_like-2"/>
    <property type="match status" value="1"/>
</dbReference>
<dbReference type="Proteomes" id="UP000191691">
    <property type="component" value="Unassembled WGS sequence"/>
</dbReference>
<comment type="caution">
    <text evidence="3">The sequence shown here is derived from an EMBL/GenBank/DDBJ whole genome shotgun (WGS) entry which is preliminary data.</text>
</comment>
<sequence>MHVKTVLLSIWAIAATASGWSGEAPAQRSYMYVGGQYVLNSAGQHVFADQMYVEKLTPAAGVTKPYPIVFIHGQAQTGTNWLNKPDGGEGWASYFLSQGYACYIIDQTFRGRSAWFPGNGTMSTYSAELLQQRFTAPKLYNLWPQASLHTQWNGTGVMGDPNFDNYYSSTVEFLSSATYQQSTVQAAGAALLDTIGSPVILLSHSQGGTIPWLLADVRPNLVHFIVSIEPTGPPFQDAVFSNSSTRVYGLTDIPLTYSPAVADPVELVKHVISSNSSLYSDCVIQADSPAPRQLVNLAKVPILVLTTESSYHAPYDWCTVKFLQQAGVPAEHLQLADIGIHGNGHMVFIEQNSLQVAAVLRKWMERAGVFFSQPFAPGYLGEVGRAIAQAAVRSKVYMYNDSGGTNEANYCTIRTAINARRVMNIAGFSNGSQYLPWMIWWPFEALQEHATRFGRQVSMLPQIAITCVMSDYEPTYRALNPAPAPTKSLL</sequence>
<proteinExistence type="predicted"/>
<dbReference type="Pfam" id="PF12697">
    <property type="entry name" value="Abhydrolase_6"/>
    <property type="match status" value="1"/>
</dbReference>
<accession>A0A1V6Z225</accession>
<dbReference type="SUPFAM" id="SSF53474">
    <property type="entry name" value="alpha/beta-Hydrolases"/>
    <property type="match status" value="1"/>
</dbReference>
<dbReference type="PANTHER" id="PTHR43194">
    <property type="entry name" value="HYDROLASE ALPHA/BETA FOLD FAMILY"/>
    <property type="match status" value="1"/>
</dbReference>
<dbReference type="GO" id="GO:0017000">
    <property type="term" value="P:antibiotic biosynthetic process"/>
    <property type="evidence" value="ECO:0007669"/>
    <property type="project" value="UniProtKB-ARBA"/>
</dbReference>
<evidence type="ECO:0000313" key="4">
    <source>
        <dbReference type="Proteomes" id="UP000191691"/>
    </source>
</evidence>
<reference evidence="4" key="1">
    <citation type="journal article" date="2017" name="Nat. Microbiol.">
        <title>Global analysis of biosynthetic gene clusters reveals vast potential of secondary metabolite production in Penicillium species.</title>
        <authorList>
            <person name="Nielsen J.C."/>
            <person name="Grijseels S."/>
            <person name="Prigent S."/>
            <person name="Ji B."/>
            <person name="Dainat J."/>
            <person name="Nielsen K.F."/>
            <person name="Frisvad J.C."/>
            <person name="Workman M."/>
            <person name="Nielsen J."/>
        </authorList>
    </citation>
    <scope>NUCLEOTIDE SEQUENCE [LARGE SCALE GENOMIC DNA]</scope>
    <source>
        <strain evidence="4">IBT 13039</strain>
    </source>
</reference>
<organism evidence="3 4">
    <name type="scientific">Penicillium nalgiovense</name>
    <dbReference type="NCBI Taxonomy" id="60175"/>
    <lineage>
        <taxon>Eukaryota</taxon>
        <taxon>Fungi</taxon>
        <taxon>Dikarya</taxon>
        <taxon>Ascomycota</taxon>
        <taxon>Pezizomycotina</taxon>
        <taxon>Eurotiomycetes</taxon>
        <taxon>Eurotiomycetidae</taxon>
        <taxon>Eurotiales</taxon>
        <taxon>Aspergillaceae</taxon>
        <taxon>Penicillium</taxon>
    </lineage>
</organism>
<evidence type="ECO:0000256" key="1">
    <source>
        <dbReference type="SAM" id="SignalP"/>
    </source>
</evidence>
<name>A0A1V6Z225_PENNA</name>
<dbReference type="InterPro" id="IPR029058">
    <property type="entry name" value="AB_hydrolase_fold"/>
</dbReference>
<dbReference type="AlphaFoldDB" id="A0A1V6Z225"/>
<feature type="signal peptide" evidence="1">
    <location>
        <begin position="1"/>
        <end position="19"/>
    </location>
</feature>
<dbReference type="GO" id="GO:0072330">
    <property type="term" value="P:monocarboxylic acid biosynthetic process"/>
    <property type="evidence" value="ECO:0007669"/>
    <property type="project" value="UniProtKB-ARBA"/>
</dbReference>